<dbReference type="AlphaFoldDB" id="A0AAD6Z9A6"/>
<evidence type="ECO:0000313" key="2">
    <source>
        <dbReference type="EMBL" id="KAJ7312852.1"/>
    </source>
</evidence>
<dbReference type="Proteomes" id="UP001218218">
    <property type="component" value="Unassembled WGS sequence"/>
</dbReference>
<reference evidence="2" key="1">
    <citation type="submission" date="2023-03" db="EMBL/GenBank/DDBJ databases">
        <title>Massive genome expansion in bonnet fungi (Mycena s.s.) driven by repeated elements and novel gene families across ecological guilds.</title>
        <authorList>
            <consortium name="Lawrence Berkeley National Laboratory"/>
            <person name="Harder C.B."/>
            <person name="Miyauchi S."/>
            <person name="Viragh M."/>
            <person name="Kuo A."/>
            <person name="Thoen E."/>
            <person name="Andreopoulos B."/>
            <person name="Lu D."/>
            <person name="Skrede I."/>
            <person name="Drula E."/>
            <person name="Henrissat B."/>
            <person name="Morin E."/>
            <person name="Kohler A."/>
            <person name="Barry K."/>
            <person name="LaButti K."/>
            <person name="Morin E."/>
            <person name="Salamov A."/>
            <person name="Lipzen A."/>
            <person name="Mereny Z."/>
            <person name="Hegedus B."/>
            <person name="Baldrian P."/>
            <person name="Stursova M."/>
            <person name="Weitz H."/>
            <person name="Taylor A."/>
            <person name="Grigoriev I.V."/>
            <person name="Nagy L.G."/>
            <person name="Martin F."/>
            <person name="Kauserud H."/>
        </authorList>
    </citation>
    <scope>NUCLEOTIDE SEQUENCE</scope>
    <source>
        <strain evidence="2">CBHHK002</strain>
    </source>
</reference>
<evidence type="ECO:0000256" key="1">
    <source>
        <dbReference type="SAM" id="MobiDB-lite"/>
    </source>
</evidence>
<sequence>MAKYANLVIITGHNAERSEYYFSFRVRKAVAEINRRPTACTPSLSSYHWAVQTHPRKSGKPNGHIRPFLLTKLLTLKILAMRTEHHTPRVVFVSSVGHSMMAGVDFGSLPRPDVTRYVPKDGTYGTQALKQLLRLVGKPDGIEAKTGEMQAGEALVWKTYRFTFSVAISVKMMVAWKSSSINTGESLGTKIRIEYDLPILTVTQTQMHRPNPRNLEDAVNIGESTQRQEHHQGFVWQGVWEIAETINELPRRVPMVKGRLSPSTIFGGFGRITARKLRKNDHRQGQEQKMRTVGKKGGHSRDDSFNTQPLAKMISIENRNGR</sequence>
<evidence type="ECO:0000313" key="3">
    <source>
        <dbReference type="Proteomes" id="UP001218218"/>
    </source>
</evidence>
<proteinExistence type="predicted"/>
<feature type="region of interest" description="Disordered" evidence="1">
    <location>
        <begin position="278"/>
        <end position="307"/>
    </location>
</feature>
<accession>A0AAD6Z9A6</accession>
<organism evidence="2 3">
    <name type="scientific">Mycena albidolilacea</name>
    <dbReference type="NCBI Taxonomy" id="1033008"/>
    <lineage>
        <taxon>Eukaryota</taxon>
        <taxon>Fungi</taxon>
        <taxon>Dikarya</taxon>
        <taxon>Basidiomycota</taxon>
        <taxon>Agaricomycotina</taxon>
        <taxon>Agaricomycetes</taxon>
        <taxon>Agaricomycetidae</taxon>
        <taxon>Agaricales</taxon>
        <taxon>Marasmiineae</taxon>
        <taxon>Mycenaceae</taxon>
        <taxon>Mycena</taxon>
    </lineage>
</organism>
<dbReference type="EMBL" id="JARIHO010000069">
    <property type="protein sequence ID" value="KAJ7312852.1"/>
    <property type="molecule type" value="Genomic_DNA"/>
</dbReference>
<protein>
    <submittedName>
        <fullName evidence="2">Uncharacterized protein</fullName>
    </submittedName>
</protein>
<gene>
    <name evidence="2" type="ORF">DFH08DRAFT_821699</name>
</gene>
<comment type="caution">
    <text evidence="2">The sequence shown here is derived from an EMBL/GenBank/DDBJ whole genome shotgun (WGS) entry which is preliminary data.</text>
</comment>
<keyword evidence="3" id="KW-1185">Reference proteome</keyword>
<name>A0AAD6Z9A6_9AGAR</name>